<accession>F2Q995</accession>
<name>F2Q995_SALET</name>
<proteinExistence type="predicted"/>
<gene>
    <name evidence="2" type="ORF">CTnscr_004</name>
</gene>
<dbReference type="AlphaFoldDB" id="F2Q995"/>
<evidence type="ECO:0000256" key="1">
    <source>
        <dbReference type="SAM" id="Phobius"/>
    </source>
</evidence>
<dbReference type="EMBL" id="FN298496">
    <property type="protein sequence ID" value="CAX68192.1"/>
    <property type="molecule type" value="Genomic_DNA"/>
</dbReference>
<organism evidence="2">
    <name type="scientific">Salmonella enterica I</name>
    <dbReference type="NCBI Taxonomy" id="59201"/>
    <lineage>
        <taxon>Bacteria</taxon>
        <taxon>Pseudomonadati</taxon>
        <taxon>Pseudomonadota</taxon>
        <taxon>Gammaproteobacteria</taxon>
        <taxon>Enterobacterales</taxon>
        <taxon>Enterobacteriaceae</taxon>
        <taxon>Salmonella</taxon>
    </lineage>
</organism>
<sequence>MEMQKLMIPAVVLAWTGLCWLACLAVTRNHQAEFLWCMWLATCLSPFLLNPLALLMRRFSRQACVCIRKKHRVHIHLNPWLPTGNLSPARVAWFWQGLIQSMTSAVQEPGATVIITSHLLTPHRIHLLRKSLPADLCHCHVLPGRSSMSATLALQLDTLLKQWRWISPSQPHNPVLVVRRKSFPAKK</sequence>
<keyword evidence="1" id="KW-0472">Membrane</keyword>
<feature type="transmembrane region" description="Helical" evidence="1">
    <location>
        <begin position="35"/>
        <end position="55"/>
    </location>
</feature>
<evidence type="ECO:0000313" key="2">
    <source>
        <dbReference type="EMBL" id="CAX68192.1"/>
    </source>
</evidence>
<reference evidence="2" key="1">
    <citation type="submission" date="2009-04" db="EMBL/GenBank/DDBJ databases">
        <title>Novel enterobacterial integrative and conjugative elements (ICEs), including a mobilisable relateive of SPI-7.</title>
        <authorList>
            <person name="Seth-Smith H.M."/>
        </authorList>
    </citation>
    <scope>NUCLEOTIDE SEQUENCE</scope>
    <source>
        <strain evidence="2">5494-57</strain>
    </source>
</reference>
<protein>
    <submittedName>
        <fullName evidence="2">Putative membrane protein-pilK-like</fullName>
    </submittedName>
</protein>
<keyword evidence="1" id="KW-1133">Transmembrane helix</keyword>
<keyword evidence="1" id="KW-0812">Transmembrane</keyword>